<keyword evidence="4" id="KW-1185">Reference proteome</keyword>
<sequence length="282" mass="30126">MSRMPLSAVRPTRAPSHFSVGWVVAVVVTSLAIVACVIVAAAWVIGGRAAPTTSSVHELLPPEPRQSPAITSGENEATSVSALQPPVAVEEDYVIGEAAGILPGALESATVKEIPVERLSDLKSLGWALPFLDRAGFSHDFVETSSANSERTIQARLSDGVDFINVAETRAEVAEAELHPLREKLDSLVDVTRVSAEVIALDTGHEATVFLSDDSDVWTAAIETPHVQYVVTTSLPAESAAEVASWVMVTDRSRVHLSHSAPGPADRLERGFDEMLTWFDAE</sequence>
<feature type="transmembrane region" description="Helical" evidence="2">
    <location>
        <begin position="20"/>
        <end position="45"/>
    </location>
</feature>
<dbReference type="AlphaFoldDB" id="A0A5R9BBM9"/>
<reference evidence="3 4" key="1">
    <citation type="submission" date="2019-05" db="EMBL/GenBank/DDBJ databases">
        <title>Nesterenkonia sp. GY074 isolated from the Southern Atlantic Ocean.</title>
        <authorList>
            <person name="Zhang G."/>
        </authorList>
    </citation>
    <scope>NUCLEOTIDE SEQUENCE [LARGE SCALE GENOMIC DNA]</scope>
    <source>
        <strain evidence="3 4">GY074</strain>
    </source>
</reference>
<dbReference type="Proteomes" id="UP000310458">
    <property type="component" value="Unassembled WGS sequence"/>
</dbReference>
<feature type="region of interest" description="Disordered" evidence="1">
    <location>
        <begin position="54"/>
        <end position="82"/>
    </location>
</feature>
<proteinExistence type="predicted"/>
<keyword evidence="2" id="KW-0472">Membrane</keyword>
<keyword evidence="2" id="KW-0812">Transmembrane</keyword>
<evidence type="ECO:0000256" key="1">
    <source>
        <dbReference type="SAM" id="MobiDB-lite"/>
    </source>
</evidence>
<keyword evidence="2" id="KW-1133">Transmembrane helix</keyword>
<comment type="caution">
    <text evidence="3">The sequence shown here is derived from an EMBL/GenBank/DDBJ whole genome shotgun (WGS) entry which is preliminary data.</text>
</comment>
<accession>A0A5R9BBM9</accession>
<name>A0A5R9BBM9_9MICC</name>
<feature type="compositionally biased region" description="Polar residues" evidence="1">
    <location>
        <begin position="68"/>
        <end position="82"/>
    </location>
</feature>
<dbReference type="RefSeq" id="WP_138252748.1">
    <property type="nucleotide sequence ID" value="NZ_VAVZ01000014.1"/>
</dbReference>
<dbReference type="EMBL" id="VAVZ01000014">
    <property type="protein sequence ID" value="TLP98053.1"/>
    <property type="molecule type" value="Genomic_DNA"/>
</dbReference>
<organism evidence="3 4">
    <name type="scientific">Nesterenkonia salmonea</name>
    <dbReference type="NCBI Taxonomy" id="1804987"/>
    <lineage>
        <taxon>Bacteria</taxon>
        <taxon>Bacillati</taxon>
        <taxon>Actinomycetota</taxon>
        <taxon>Actinomycetes</taxon>
        <taxon>Micrococcales</taxon>
        <taxon>Micrococcaceae</taxon>
        <taxon>Nesterenkonia</taxon>
    </lineage>
</organism>
<protein>
    <submittedName>
        <fullName evidence="3">Uncharacterized protein</fullName>
    </submittedName>
</protein>
<evidence type="ECO:0000313" key="4">
    <source>
        <dbReference type="Proteomes" id="UP000310458"/>
    </source>
</evidence>
<gene>
    <name evidence="3" type="ORF">FEF26_06600</name>
</gene>
<evidence type="ECO:0000313" key="3">
    <source>
        <dbReference type="EMBL" id="TLP98053.1"/>
    </source>
</evidence>
<dbReference type="OrthoDB" id="4965307at2"/>
<evidence type="ECO:0000256" key="2">
    <source>
        <dbReference type="SAM" id="Phobius"/>
    </source>
</evidence>